<evidence type="ECO:0000259" key="9">
    <source>
        <dbReference type="PROSITE" id="PS51850"/>
    </source>
</evidence>
<dbReference type="InterPro" id="IPR013116">
    <property type="entry name" value="KARI_N"/>
</dbReference>
<dbReference type="InterPro" id="IPR013023">
    <property type="entry name" value="KARI"/>
</dbReference>
<evidence type="ECO:0000313" key="12">
    <source>
        <dbReference type="Proteomes" id="UP000240322"/>
    </source>
</evidence>
<keyword evidence="6 8" id="KW-0100">Branched-chain amino acid biosynthesis</keyword>
<comment type="pathway">
    <text evidence="2">Amino-acid biosynthesis; L-isoleucine biosynthesis; L-isoleucine from 2-oxobutanoate: step 2/4.</text>
</comment>
<dbReference type="InterPro" id="IPR036291">
    <property type="entry name" value="NAD(P)-bd_dom_sf"/>
</dbReference>
<feature type="binding site" evidence="8">
    <location>
        <position position="210"/>
    </location>
    <ligand>
        <name>Mg(2+)</name>
        <dbReference type="ChEBI" id="CHEBI:18420"/>
        <label>1</label>
    </ligand>
</feature>
<dbReference type="Gene3D" id="3.40.50.720">
    <property type="entry name" value="NAD(P)-binding Rossmann-like Domain"/>
    <property type="match status" value="1"/>
</dbReference>
<feature type="binding site" evidence="8">
    <location>
        <position position="206"/>
    </location>
    <ligand>
        <name>Mg(2+)</name>
        <dbReference type="ChEBI" id="CHEBI:18420"/>
        <label>2</label>
    </ligand>
</feature>
<protein>
    <recommendedName>
        <fullName evidence="7">Ketol-acid reductoisomerase</fullName>
        <ecNumber evidence="7">1.1.1.86</ecNumber>
    </recommendedName>
</protein>
<dbReference type="EC" id="1.1.1.86" evidence="7"/>
<keyword evidence="8" id="KW-0460">Magnesium</keyword>
<dbReference type="GO" id="GO:0016853">
    <property type="term" value="F:isomerase activity"/>
    <property type="evidence" value="ECO:0007669"/>
    <property type="project" value="UniProtKB-KW"/>
</dbReference>
<evidence type="ECO:0000313" key="11">
    <source>
        <dbReference type="EMBL" id="PSN90742.1"/>
    </source>
</evidence>
<dbReference type="Gene3D" id="6.10.240.10">
    <property type="match status" value="1"/>
</dbReference>
<comment type="caution">
    <text evidence="11">The sequence shown here is derived from an EMBL/GenBank/DDBJ whole genome shotgun (WGS) entry which is preliminary data.</text>
</comment>
<keyword evidence="5 8" id="KW-0560">Oxidoreductase</keyword>
<accession>A0A2R6AWI2</accession>
<dbReference type="AlphaFoldDB" id="A0A2R6AWI2"/>
<dbReference type="UniPathway" id="UPA00049">
    <property type="reaction ID" value="UER00060"/>
</dbReference>
<dbReference type="GO" id="GO:0009097">
    <property type="term" value="P:isoleucine biosynthetic process"/>
    <property type="evidence" value="ECO:0007669"/>
    <property type="project" value="UniProtKB-UniRule"/>
</dbReference>
<dbReference type="GO" id="GO:0046872">
    <property type="term" value="F:metal ion binding"/>
    <property type="evidence" value="ECO:0007669"/>
    <property type="project" value="UniProtKB-UniRule"/>
</dbReference>
<dbReference type="Pfam" id="PF07991">
    <property type="entry name" value="KARI_N"/>
    <property type="match status" value="1"/>
</dbReference>
<keyword evidence="4 8" id="KW-0028">Amino-acid biosynthesis</keyword>
<dbReference type="EMBL" id="NEXE01000049">
    <property type="protein sequence ID" value="PSN90742.1"/>
    <property type="molecule type" value="Genomic_DNA"/>
</dbReference>
<keyword evidence="8" id="KW-0479">Metal-binding</keyword>
<dbReference type="InterPro" id="IPR008927">
    <property type="entry name" value="6-PGluconate_DH-like_C_sf"/>
</dbReference>
<feature type="domain" description="KARI C-terminal knotted" evidence="10">
    <location>
        <begin position="198"/>
        <end position="344"/>
    </location>
</feature>
<evidence type="ECO:0000259" key="10">
    <source>
        <dbReference type="PROSITE" id="PS51851"/>
    </source>
</evidence>
<sequence>MLLWRSVSQGFMERIITRLDNREELWKFIAEKRIAVIGYGNQGRSQALNMRDSGLSVVIGNVEDGYAERARQEGFEVFSIERATKEADIVFMLIPDEVQPAVFRASVEPYLKRGGSVVFASGYNHFFHTLEVPEHANVLMIAPRMIGFGVRERFLRGQGFPVLIALGRSCTEDAQSQLLALTDAIGALKPGGLAVLSSFREEVLVDLLSEQTWAGALLFFFRAYYEVATELGASPEAVLLELYASGELVEIARSIMDEGLFKQLGNHSHTSQYGQLTRGPIFVDQEVKGTMRQIALKILDGSFAKEWALEQQTGLIHFKKLQEIASEHPMEKEEAKLYRTLGRI</sequence>
<evidence type="ECO:0000256" key="2">
    <source>
        <dbReference type="ARBA" id="ARBA00004885"/>
    </source>
</evidence>
<evidence type="ECO:0000256" key="1">
    <source>
        <dbReference type="ARBA" id="ARBA00004864"/>
    </source>
</evidence>
<dbReference type="NCBIfam" id="TIGR00465">
    <property type="entry name" value="ilvC"/>
    <property type="match status" value="1"/>
</dbReference>
<dbReference type="SUPFAM" id="SSF51735">
    <property type="entry name" value="NAD(P)-binding Rossmann-fold domains"/>
    <property type="match status" value="1"/>
</dbReference>
<feature type="domain" description="KARI N-terminal Rossmann" evidence="9">
    <location>
        <begin position="7"/>
        <end position="195"/>
    </location>
</feature>
<comment type="similarity">
    <text evidence="3 8">Belongs to the ketol-acid reductoisomerase family.</text>
</comment>
<dbReference type="InterPro" id="IPR000506">
    <property type="entry name" value="KARI_C"/>
</dbReference>
<gene>
    <name evidence="11" type="ORF">B9Q03_06165</name>
</gene>
<dbReference type="Pfam" id="PF01450">
    <property type="entry name" value="KARI_C"/>
    <property type="match status" value="1"/>
</dbReference>
<dbReference type="PANTHER" id="PTHR21371">
    <property type="entry name" value="KETOL-ACID REDUCTOISOMERASE, MITOCHONDRIAL"/>
    <property type="match status" value="1"/>
</dbReference>
<dbReference type="PROSITE" id="PS51851">
    <property type="entry name" value="KARI_C"/>
    <property type="match status" value="1"/>
</dbReference>
<evidence type="ECO:0000256" key="4">
    <source>
        <dbReference type="ARBA" id="ARBA00022605"/>
    </source>
</evidence>
<reference evidence="11 12" key="1">
    <citation type="submission" date="2017-04" db="EMBL/GenBank/DDBJ databases">
        <title>Novel microbial lineages endemic to geothermal iron-oxide mats fill important gaps in the evolutionary history of Archaea.</title>
        <authorList>
            <person name="Jay Z.J."/>
            <person name="Beam J.P."/>
            <person name="Dlakic M."/>
            <person name="Rusch D.B."/>
            <person name="Kozubal M.A."/>
            <person name="Inskeep W.P."/>
        </authorList>
    </citation>
    <scope>NUCLEOTIDE SEQUENCE [LARGE SCALE GENOMIC DNA]</scope>
    <source>
        <strain evidence="11">OSP_D</strain>
    </source>
</reference>
<dbReference type="PANTHER" id="PTHR21371:SF1">
    <property type="entry name" value="KETOL-ACID REDUCTOISOMERASE, MITOCHONDRIAL"/>
    <property type="match status" value="1"/>
</dbReference>
<dbReference type="SUPFAM" id="SSF48179">
    <property type="entry name" value="6-phosphogluconate dehydrogenase C-terminal domain-like"/>
    <property type="match status" value="1"/>
</dbReference>
<feature type="binding site" evidence="8">
    <location>
        <position position="206"/>
    </location>
    <ligand>
        <name>Mg(2+)</name>
        <dbReference type="ChEBI" id="CHEBI:18420"/>
        <label>1</label>
    </ligand>
</feature>
<proteinExistence type="inferred from homology"/>
<evidence type="ECO:0000256" key="3">
    <source>
        <dbReference type="ARBA" id="ARBA00010318"/>
    </source>
</evidence>
<name>A0A2R6AWI2_9ARCH</name>
<comment type="pathway">
    <text evidence="1">Amino-acid biosynthesis; L-valine biosynthesis; L-valine from pyruvate: step 2/4.</text>
</comment>
<comment type="caution">
    <text evidence="8">Lacks conserved residue(s) required for the propagation of feature annotation.</text>
</comment>
<dbReference type="GO" id="GO:0009099">
    <property type="term" value="P:L-valine biosynthetic process"/>
    <property type="evidence" value="ECO:0007669"/>
    <property type="project" value="UniProtKB-UniRule"/>
</dbReference>
<evidence type="ECO:0000256" key="7">
    <source>
        <dbReference type="NCBIfam" id="TIGR00465"/>
    </source>
</evidence>
<dbReference type="GO" id="GO:0004455">
    <property type="term" value="F:ketol-acid reductoisomerase activity"/>
    <property type="evidence" value="ECO:0007669"/>
    <property type="project" value="UniProtKB-UniRule"/>
</dbReference>
<dbReference type="PROSITE" id="PS51850">
    <property type="entry name" value="KARI_N"/>
    <property type="match status" value="1"/>
</dbReference>
<keyword evidence="11" id="KW-0413">Isomerase</keyword>
<evidence type="ECO:0000256" key="6">
    <source>
        <dbReference type="ARBA" id="ARBA00023304"/>
    </source>
</evidence>
<evidence type="ECO:0000256" key="8">
    <source>
        <dbReference type="PROSITE-ProRule" id="PRU01198"/>
    </source>
</evidence>
<evidence type="ECO:0000256" key="5">
    <source>
        <dbReference type="ARBA" id="ARBA00023002"/>
    </source>
</evidence>
<organism evidence="11 12">
    <name type="scientific">Candidatus Marsarchaeota G2 archaeon OSP_D</name>
    <dbReference type="NCBI Taxonomy" id="1978157"/>
    <lineage>
        <taxon>Archaea</taxon>
        <taxon>Candidatus Marsarchaeota</taxon>
        <taxon>Candidatus Marsarchaeota group 2</taxon>
    </lineage>
</organism>
<dbReference type="UniPathway" id="UPA00047">
    <property type="reaction ID" value="UER00056"/>
</dbReference>
<dbReference type="Proteomes" id="UP000240322">
    <property type="component" value="Unassembled WGS sequence"/>
</dbReference>